<evidence type="ECO:0000313" key="1">
    <source>
        <dbReference type="EMBL" id="KAH7658074.1"/>
    </source>
</evidence>
<sequence length="184" mass="20342">MLIIYKEISLLLHHHFIIIFFSLKRKMSTELSYVLDDFLRTEIPSEIDGDLIMALLEESQAEEEAAGDDRLSCVMRALEAEINHVVGNGDHGSLVSNEVNSESCGMDDILVGDVSSDGCSLSWMEMGPYESSSDHDIGEWYLDACMDDGGMVDHLGDPRGSSASSSLFYGEGSTEPVYYSPLWQ</sequence>
<name>A0ACB7UCL6_DIOAL</name>
<proteinExistence type="predicted"/>
<organism evidence="1 2">
    <name type="scientific">Dioscorea alata</name>
    <name type="common">Purple yam</name>
    <dbReference type="NCBI Taxonomy" id="55571"/>
    <lineage>
        <taxon>Eukaryota</taxon>
        <taxon>Viridiplantae</taxon>
        <taxon>Streptophyta</taxon>
        <taxon>Embryophyta</taxon>
        <taxon>Tracheophyta</taxon>
        <taxon>Spermatophyta</taxon>
        <taxon>Magnoliopsida</taxon>
        <taxon>Liliopsida</taxon>
        <taxon>Dioscoreales</taxon>
        <taxon>Dioscoreaceae</taxon>
        <taxon>Dioscorea</taxon>
    </lineage>
</organism>
<reference evidence="2" key="1">
    <citation type="journal article" date="2022" name="Nat. Commun.">
        <title>Chromosome evolution and the genetic basis of agronomically important traits in greater yam.</title>
        <authorList>
            <person name="Bredeson J.V."/>
            <person name="Lyons J.B."/>
            <person name="Oniyinde I.O."/>
            <person name="Okereke N.R."/>
            <person name="Kolade O."/>
            <person name="Nnabue I."/>
            <person name="Nwadili C.O."/>
            <person name="Hribova E."/>
            <person name="Parker M."/>
            <person name="Nwogha J."/>
            <person name="Shu S."/>
            <person name="Carlson J."/>
            <person name="Kariba R."/>
            <person name="Muthemba S."/>
            <person name="Knop K."/>
            <person name="Barton G.J."/>
            <person name="Sherwood A.V."/>
            <person name="Lopez-Montes A."/>
            <person name="Asiedu R."/>
            <person name="Jamnadass R."/>
            <person name="Muchugi A."/>
            <person name="Goodstein D."/>
            <person name="Egesi C.N."/>
            <person name="Featherston J."/>
            <person name="Asfaw A."/>
            <person name="Simpson G.G."/>
            <person name="Dolezel J."/>
            <person name="Hendre P.S."/>
            <person name="Van Deynze A."/>
            <person name="Kumar P.L."/>
            <person name="Obidiegwu J.E."/>
            <person name="Bhattacharjee R."/>
            <person name="Rokhsar D.S."/>
        </authorList>
    </citation>
    <scope>NUCLEOTIDE SEQUENCE [LARGE SCALE GENOMIC DNA]</scope>
    <source>
        <strain evidence="2">cv. TDa95/00328</strain>
    </source>
</reference>
<protein>
    <submittedName>
        <fullName evidence="1">Uncharacterized protein</fullName>
    </submittedName>
</protein>
<comment type="caution">
    <text evidence="1">The sequence shown here is derived from an EMBL/GenBank/DDBJ whole genome shotgun (WGS) entry which is preliminary data.</text>
</comment>
<dbReference type="EMBL" id="CM037027">
    <property type="protein sequence ID" value="KAH7658074.1"/>
    <property type="molecule type" value="Genomic_DNA"/>
</dbReference>
<dbReference type="Proteomes" id="UP000827976">
    <property type="component" value="Chromosome 17"/>
</dbReference>
<gene>
    <name evidence="1" type="ORF">IHE45_17G062900</name>
</gene>
<evidence type="ECO:0000313" key="2">
    <source>
        <dbReference type="Proteomes" id="UP000827976"/>
    </source>
</evidence>
<accession>A0ACB7UCL6</accession>
<keyword evidence="2" id="KW-1185">Reference proteome</keyword>